<dbReference type="InterPro" id="IPR039737">
    <property type="entry name" value="INPP5A"/>
</dbReference>
<sequence length="407" mass="46852">MCSYRMSEYIKQVAITGDISRIGTDDDLIRAWCAEVAKEIFEQKCEFAVVHVQGLHSAENPDYAARVICGCITDNPDIYRAFDCSMAFFDTKLTGLGNLYLFKNHSDVQYYDRFSSTGYMNVRLGHQHSIGVQECDGFIQNTFGQSYTFRRDFYNDDGTRDLANQRTGFLLSRFRIHGKEITFVNLNLHSLPFEDVNEIASKNASITKAAAKREEQIEMLLKELDEEGLRNDAILVAGSFNAQLHETDLLNYLAKTQLVQTVAKKDEDGNIESIEHVDRHGRRTTTVERTRFDLHSIHDWFFRLGRGQMVKRYNGELANISFKGNLKEETCFFQPSRHYELNEKGKEEFQRTLCPAWSDRILYNEKMNELFRHDSFCASGLYYGLVAEEKFVGPHKPVALHASICIK</sequence>
<dbReference type="AlphaFoldDB" id="A0A8R1HSB0"/>
<reference evidence="1" key="2">
    <citation type="submission" date="2022-06" db="UniProtKB">
        <authorList>
            <consortium name="EnsemblMetazoa"/>
        </authorList>
    </citation>
    <scope>IDENTIFICATION</scope>
    <source>
        <strain evidence="1">DF5081</strain>
    </source>
</reference>
<dbReference type="SUPFAM" id="SSF56219">
    <property type="entry name" value="DNase I-like"/>
    <property type="match status" value="1"/>
</dbReference>
<evidence type="ECO:0000313" key="2">
    <source>
        <dbReference type="Proteomes" id="UP000005237"/>
    </source>
</evidence>
<dbReference type="Proteomes" id="UP000005237">
    <property type="component" value="Unassembled WGS sequence"/>
</dbReference>
<evidence type="ECO:0000313" key="1">
    <source>
        <dbReference type="EnsemblMetazoa" id="CJA05351b.1"/>
    </source>
</evidence>
<reference evidence="2" key="1">
    <citation type="submission" date="2010-08" db="EMBL/GenBank/DDBJ databases">
        <authorList>
            <consortium name="Caenorhabditis japonica Sequencing Consortium"/>
            <person name="Wilson R.K."/>
        </authorList>
    </citation>
    <scope>NUCLEOTIDE SEQUENCE [LARGE SCALE GENOMIC DNA]</scope>
    <source>
        <strain evidence="2">DF5081</strain>
    </source>
</reference>
<dbReference type="FunFam" id="3.60.10.10:FF:000221">
    <property type="entry name" value="Uncharacterized protein"/>
    <property type="match status" value="1"/>
</dbReference>
<dbReference type="Gene3D" id="3.60.10.10">
    <property type="entry name" value="Endonuclease/exonuclease/phosphatase"/>
    <property type="match status" value="1"/>
</dbReference>
<dbReference type="GO" id="GO:0004445">
    <property type="term" value="F:inositol-polyphosphate 5-phosphatase activity"/>
    <property type="evidence" value="ECO:0007669"/>
    <property type="project" value="InterPro"/>
</dbReference>
<dbReference type="InterPro" id="IPR036691">
    <property type="entry name" value="Endo/exonu/phosph_ase_sf"/>
</dbReference>
<proteinExistence type="predicted"/>
<keyword evidence="2" id="KW-1185">Reference proteome</keyword>
<accession>A0A8R1HSB0</accession>
<dbReference type="PANTHER" id="PTHR12997">
    <property type="entry name" value="TYPE I INOSITOL-1,4,5-TRISPHOSPHATE 5-PHOSPHATASE"/>
    <property type="match status" value="1"/>
</dbReference>
<dbReference type="PANTHER" id="PTHR12997:SF5">
    <property type="entry name" value="ENDONUCLEASE_EXONUCLEASE_PHOSPHATASE FAMILY PROTEIN"/>
    <property type="match status" value="1"/>
</dbReference>
<name>A0A8R1HSB0_CAEJA</name>
<organism evidence="1 2">
    <name type="scientific">Caenorhabditis japonica</name>
    <dbReference type="NCBI Taxonomy" id="281687"/>
    <lineage>
        <taxon>Eukaryota</taxon>
        <taxon>Metazoa</taxon>
        <taxon>Ecdysozoa</taxon>
        <taxon>Nematoda</taxon>
        <taxon>Chromadorea</taxon>
        <taxon>Rhabditida</taxon>
        <taxon>Rhabditina</taxon>
        <taxon>Rhabditomorpha</taxon>
        <taxon>Rhabditoidea</taxon>
        <taxon>Rhabditidae</taxon>
        <taxon>Peloderinae</taxon>
        <taxon>Caenorhabditis</taxon>
    </lineage>
</organism>
<protein>
    <recommendedName>
        <fullName evidence="3">Inositol-polyphosphate 5-phosphatase</fullName>
    </recommendedName>
</protein>
<evidence type="ECO:0008006" key="3">
    <source>
        <dbReference type="Google" id="ProtNLM"/>
    </source>
</evidence>
<dbReference type="EnsemblMetazoa" id="CJA05351b.1">
    <property type="protein sequence ID" value="CJA05351b.1"/>
    <property type="gene ID" value="WBGene00124555"/>
</dbReference>